<gene>
    <name evidence="1" type="ORF">C8F04DRAFT_1107156</name>
</gene>
<evidence type="ECO:0008006" key="3">
    <source>
        <dbReference type="Google" id="ProtNLM"/>
    </source>
</evidence>
<dbReference type="InterPro" id="IPR032675">
    <property type="entry name" value="LRR_dom_sf"/>
</dbReference>
<evidence type="ECO:0000313" key="1">
    <source>
        <dbReference type="EMBL" id="KAJ7032535.1"/>
    </source>
</evidence>
<proteinExistence type="predicted"/>
<accession>A0AAD6SRW2</accession>
<protein>
    <recommendedName>
        <fullName evidence="3">F-box domain-containing protein</fullName>
    </recommendedName>
</protein>
<sequence length="376" mass="42121">MASTSDPILPPEVIDIIIDNLHNHPRTLRACGLVSRNWLGGSRHHLFGRGIYLAARDLETFSSLLQSPYNTLSFHLRSIRVTGFQYGELTQLWSLLPTFAHLRSIHIHGNPIRFDSDIIMGTHKLASVRFVALLHAVFPSYDGLNTFLLRFPLLTTLELDRAVFSHGAAAEITPSHFTFQLEALKITLTPGLMAWLRWTGFSLGAQSVELDFESVESGVSEYFNALGTRLQTLSLKFRNPAQLAIFSEHPRLGQNTSLRSIRIRHAFYILGETHVGVPPSLGRLLRQLESSGIEELAFDATLVHPGLNWSYSPPQEVATILDGVGTNFARLQKINFYGPWDRIEDILGQQFKSIILTLLPIQSARGIVRVVPHTFT</sequence>
<dbReference type="Proteomes" id="UP001218188">
    <property type="component" value="Unassembled WGS sequence"/>
</dbReference>
<reference evidence="1" key="1">
    <citation type="submission" date="2023-03" db="EMBL/GenBank/DDBJ databases">
        <title>Massive genome expansion in bonnet fungi (Mycena s.s.) driven by repeated elements and novel gene families across ecological guilds.</title>
        <authorList>
            <consortium name="Lawrence Berkeley National Laboratory"/>
            <person name="Harder C.B."/>
            <person name="Miyauchi S."/>
            <person name="Viragh M."/>
            <person name="Kuo A."/>
            <person name="Thoen E."/>
            <person name="Andreopoulos B."/>
            <person name="Lu D."/>
            <person name="Skrede I."/>
            <person name="Drula E."/>
            <person name="Henrissat B."/>
            <person name="Morin E."/>
            <person name="Kohler A."/>
            <person name="Barry K."/>
            <person name="LaButti K."/>
            <person name="Morin E."/>
            <person name="Salamov A."/>
            <person name="Lipzen A."/>
            <person name="Mereny Z."/>
            <person name="Hegedus B."/>
            <person name="Baldrian P."/>
            <person name="Stursova M."/>
            <person name="Weitz H."/>
            <person name="Taylor A."/>
            <person name="Grigoriev I.V."/>
            <person name="Nagy L.G."/>
            <person name="Martin F."/>
            <person name="Kauserud H."/>
        </authorList>
    </citation>
    <scope>NUCLEOTIDE SEQUENCE</scope>
    <source>
        <strain evidence="1">CBHHK200</strain>
    </source>
</reference>
<dbReference type="AlphaFoldDB" id="A0AAD6SRW2"/>
<dbReference type="Gene3D" id="3.80.10.10">
    <property type="entry name" value="Ribonuclease Inhibitor"/>
    <property type="match status" value="1"/>
</dbReference>
<evidence type="ECO:0000313" key="2">
    <source>
        <dbReference type="Proteomes" id="UP001218188"/>
    </source>
</evidence>
<organism evidence="1 2">
    <name type="scientific">Mycena alexandri</name>
    <dbReference type="NCBI Taxonomy" id="1745969"/>
    <lineage>
        <taxon>Eukaryota</taxon>
        <taxon>Fungi</taxon>
        <taxon>Dikarya</taxon>
        <taxon>Basidiomycota</taxon>
        <taxon>Agaricomycotina</taxon>
        <taxon>Agaricomycetes</taxon>
        <taxon>Agaricomycetidae</taxon>
        <taxon>Agaricales</taxon>
        <taxon>Marasmiineae</taxon>
        <taxon>Mycenaceae</taxon>
        <taxon>Mycena</taxon>
    </lineage>
</organism>
<name>A0AAD6SRW2_9AGAR</name>
<dbReference type="EMBL" id="JARJCM010000072">
    <property type="protein sequence ID" value="KAJ7032535.1"/>
    <property type="molecule type" value="Genomic_DNA"/>
</dbReference>
<comment type="caution">
    <text evidence="1">The sequence shown here is derived from an EMBL/GenBank/DDBJ whole genome shotgun (WGS) entry which is preliminary data.</text>
</comment>
<dbReference type="SUPFAM" id="SSF52047">
    <property type="entry name" value="RNI-like"/>
    <property type="match status" value="1"/>
</dbReference>
<keyword evidence="2" id="KW-1185">Reference proteome</keyword>